<keyword evidence="2" id="KW-1133">Transmembrane helix</keyword>
<dbReference type="InterPro" id="IPR032820">
    <property type="entry name" value="ATPase_put"/>
</dbReference>
<proteinExistence type="predicted"/>
<dbReference type="EMBL" id="JAGQHR010000611">
    <property type="protein sequence ID" value="MCA9729215.1"/>
    <property type="molecule type" value="Genomic_DNA"/>
</dbReference>
<accession>A0A956M3E0</accession>
<gene>
    <name evidence="3" type="ORF">KC729_16125</name>
</gene>
<dbReference type="Pfam" id="PF09527">
    <property type="entry name" value="ATPase_gene1"/>
    <property type="match status" value="1"/>
</dbReference>
<sequence length="96" mass="10163">MSQSKGPSDLVRYSHLGIQFALIILGSLWLGNRLDRKLGTGSFLALAGMFLGAGIGFYVLYRETQRSRGADPGDSHGHGPGDGRDPRDSDGSRGGS</sequence>
<dbReference type="AlphaFoldDB" id="A0A956M3E0"/>
<keyword evidence="2" id="KW-0812">Transmembrane</keyword>
<comment type="caution">
    <text evidence="3">The sequence shown here is derived from an EMBL/GenBank/DDBJ whole genome shotgun (WGS) entry which is preliminary data.</text>
</comment>
<feature type="region of interest" description="Disordered" evidence="1">
    <location>
        <begin position="67"/>
        <end position="96"/>
    </location>
</feature>
<reference evidence="3" key="1">
    <citation type="submission" date="2020-04" db="EMBL/GenBank/DDBJ databases">
        <authorList>
            <person name="Zhang T."/>
        </authorList>
    </citation>
    <scope>NUCLEOTIDE SEQUENCE</scope>
    <source>
        <strain evidence="3">HKST-UBA01</strain>
    </source>
</reference>
<evidence type="ECO:0000256" key="1">
    <source>
        <dbReference type="SAM" id="MobiDB-lite"/>
    </source>
</evidence>
<feature type="transmembrane region" description="Helical" evidence="2">
    <location>
        <begin position="12"/>
        <end position="31"/>
    </location>
</feature>
<evidence type="ECO:0000256" key="2">
    <source>
        <dbReference type="SAM" id="Phobius"/>
    </source>
</evidence>
<protein>
    <submittedName>
        <fullName evidence="3">AtpZ/AtpI family protein</fullName>
    </submittedName>
</protein>
<keyword evidence="2" id="KW-0472">Membrane</keyword>
<evidence type="ECO:0000313" key="4">
    <source>
        <dbReference type="Proteomes" id="UP000697710"/>
    </source>
</evidence>
<evidence type="ECO:0000313" key="3">
    <source>
        <dbReference type="EMBL" id="MCA9729215.1"/>
    </source>
</evidence>
<reference evidence="3" key="2">
    <citation type="journal article" date="2021" name="Microbiome">
        <title>Successional dynamics and alternative stable states in a saline activated sludge microbial community over 9 years.</title>
        <authorList>
            <person name="Wang Y."/>
            <person name="Ye J."/>
            <person name="Ju F."/>
            <person name="Liu L."/>
            <person name="Boyd J.A."/>
            <person name="Deng Y."/>
            <person name="Parks D.H."/>
            <person name="Jiang X."/>
            <person name="Yin X."/>
            <person name="Woodcroft B.J."/>
            <person name="Tyson G.W."/>
            <person name="Hugenholtz P."/>
            <person name="Polz M.F."/>
            <person name="Zhang T."/>
        </authorList>
    </citation>
    <scope>NUCLEOTIDE SEQUENCE</scope>
    <source>
        <strain evidence="3">HKST-UBA01</strain>
    </source>
</reference>
<dbReference type="Proteomes" id="UP000697710">
    <property type="component" value="Unassembled WGS sequence"/>
</dbReference>
<organism evidence="3 4">
    <name type="scientific">Eiseniibacteriota bacterium</name>
    <dbReference type="NCBI Taxonomy" id="2212470"/>
    <lineage>
        <taxon>Bacteria</taxon>
        <taxon>Candidatus Eiseniibacteriota</taxon>
    </lineage>
</organism>
<feature type="transmembrane region" description="Helical" evidence="2">
    <location>
        <begin position="43"/>
        <end position="61"/>
    </location>
</feature>
<name>A0A956M3E0_UNCEI</name>